<dbReference type="InterPro" id="IPR044851">
    <property type="entry name" value="Wax_synthase"/>
</dbReference>
<evidence type="ECO:0000313" key="10">
    <source>
        <dbReference type="Proteomes" id="UP000027982"/>
    </source>
</evidence>
<evidence type="ECO:0000259" key="8">
    <source>
        <dbReference type="Pfam" id="PF13813"/>
    </source>
</evidence>
<feature type="transmembrane region" description="Helical" evidence="7">
    <location>
        <begin position="6"/>
        <end position="23"/>
    </location>
</feature>
<dbReference type="PANTHER" id="PTHR31595:SF57">
    <property type="entry name" value="OS04G0481900 PROTEIN"/>
    <property type="match status" value="1"/>
</dbReference>
<comment type="subcellular location">
    <subcellularLocation>
        <location evidence="1">Membrane</location>
        <topology evidence="1">Multi-pass membrane protein</topology>
    </subcellularLocation>
</comment>
<evidence type="ECO:0000256" key="5">
    <source>
        <dbReference type="ARBA" id="ARBA00022989"/>
    </source>
</evidence>
<name>A0A068NU15_FIMGI</name>
<feature type="domain" description="Wax synthase" evidence="8">
    <location>
        <begin position="178"/>
        <end position="254"/>
    </location>
</feature>
<feature type="transmembrane region" description="Helical" evidence="7">
    <location>
        <begin position="428"/>
        <end position="450"/>
    </location>
</feature>
<dbReference type="GO" id="GO:0008374">
    <property type="term" value="F:O-acyltransferase activity"/>
    <property type="evidence" value="ECO:0007669"/>
    <property type="project" value="InterPro"/>
</dbReference>
<gene>
    <name evidence="9" type="ORF">OP10G_3568</name>
</gene>
<keyword evidence="3" id="KW-0808">Transferase</keyword>
<feature type="transmembrane region" description="Helical" evidence="7">
    <location>
        <begin position="312"/>
        <end position="337"/>
    </location>
</feature>
<evidence type="ECO:0000256" key="6">
    <source>
        <dbReference type="ARBA" id="ARBA00023136"/>
    </source>
</evidence>
<keyword evidence="5 7" id="KW-1133">Transmembrane helix</keyword>
<feature type="transmembrane region" description="Helical" evidence="7">
    <location>
        <begin position="389"/>
        <end position="407"/>
    </location>
</feature>
<dbReference type="KEGG" id="fgi:OP10G_3568"/>
<dbReference type="GO" id="GO:0006629">
    <property type="term" value="P:lipid metabolic process"/>
    <property type="evidence" value="ECO:0007669"/>
    <property type="project" value="InterPro"/>
</dbReference>
<evidence type="ECO:0000256" key="7">
    <source>
        <dbReference type="SAM" id="Phobius"/>
    </source>
</evidence>
<sequence length="453" mass="50659">MFSMGTLGFVAAWTLAWLIAALIPGLPRTPRARGFAWLFPAAGIALLIVFRSEPAGLRLLASSLLFLYLMKGAVTLQSPPVRLRLLDHLLFVTIWPGMDAESFAQRAPAPNGTGARFGRGLTLMLFGIAVAGATAIFLPWIPPMAVGWLGIAGILLTVHFGASEVMTSALWMLGRPVRPLFDRPYASRTLSEFWTRRWNLAFVEMDRRLFLPALVGRIGLRRAIFAVFLISGLLHEMAISYSVGAGWGGPMLYFAIQCLGLGLERRWRVRSKLWTLAWIFVPLPLLFHTPFRNQLIVPLFVWLHHQITSQPLTWYVGALLWSLGAMQLCVLLASSQVPKKLNWSEELPRLSPFNRKLMWTYGIFIVTTIVSFAILTLVLHDSFLRGETAAIGLASFMCGFWALRLVFDAFYFRSEDWPAGEEFKVGHALLNALFAYLVLGYGAVAAYGWLARR</sequence>
<dbReference type="AlphaFoldDB" id="A0A068NU15"/>
<protein>
    <recommendedName>
        <fullName evidence="8">Wax synthase domain-containing protein</fullName>
    </recommendedName>
</protein>
<feature type="transmembrane region" description="Helical" evidence="7">
    <location>
        <begin position="273"/>
        <end position="292"/>
    </location>
</feature>
<dbReference type="GO" id="GO:0016020">
    <property type="term" value="C:membrane"/>
    <property type="evidence" value="ECO:0007669"/>
    <property type="project" value="UniProtKB-SubCell"/>
</dbReference>
<dbReference type="HOGENOM" id="CLU_603752_0_0_0"/>
<evidence type="ECO:0000256" key="4">
    <source>
        <dbReference type="ARBA" id="ARBA00022692"/>
    </source>
</evidence>
<feature type="transmembrane region" description="Helical" evidence="7">
    <location>
        <begin position="35"/>
        <end position="51"/>
    </location>
</feature>
<feature type="transmembrane region" description="Helical" evidence="7">
    <location>
        <begin position="358"/>
        <end position="377"/>
    </location>
</feature>
<dbReference type="Proteomes" id="UP000027982">
    <property type="component" value="Chromosome"/>
</dbReference>
<dbReference type="Pfam" id="PF13813">
    <property type="entry name" value="MBOAT_2"/>
    <property type="match status" value="1"/>
</dbReference>
<feature type="transmembrane region" description="Helical" evidence="7">
    <location>
        <begin position="147"/>
        <end position="173"/>
    </location>
</feature>
<evidence type="ECO:0000256" key="3">
    <source>
        <dbReference type="ARBA" id="ARBA00022679"/>
    </source>
</evidence>
<comment type="pathway">
    <text evidence="2">Secondary metabolite biosynthesis.</text>
</comment>
<evidence type="ECO:0000256" key="1">
    <source>
        <dbReference type="ARBA" id="ARBA00004141"/>
    </source>
</evidence>
<accession>A0A068NU15</accession>
<keyword evidence="6 7" id="KW-0472">Membrane</keyword>
<proteinExistence type="predicted"/>
<dbReference type="EMBL" id="CP007139">
    <property type="protein sequence ID" value="AIE86936.1"/>
    <property type="molecule type" value="Genomic_DNA"/>
</dbReference>
<keyword evidence="10" id="KW-1185">Reference proteome</keyword>
<dbReference type="PANTHER" id="PTHR31595">
    <property type="entry name" value="LONG-CHAIN-ALCOHOL O-FATTY-ACYLTRANSFERASE 3-RELATED"/>
    <property type="match status" value="1"/>
</dbReference>
<feature type="transmembrane region" description="Helical" evidence="7">
    <location>
        <begin position="121"/>
        <end position="141"/>
    </location>
</feature>
<organism evidence="9 10">
    <name type="scientific">Fimbriimonas ginsengisoli Gsoil 348</name>
    <dbReference type="NCBI Taxonomy" id="661478"/>
    <lineage>
        <taxon>Bacteria</taxon>
        <taxon>Bacillati</taxon>
        <taxon>Armatimonadota</taxon>
        <taxon>Fimbriimonadia</taxon>
        <taxon>Fimbriimonadales</taxon>
        <taxon>Fimbriimonadaceae</taxon>
        <taxon>Fimbriimonas</taxon>
    </lineage>
</organism>
<dbReference type="InterPro" id="IPR032805">
    <property type="entry name" value="Wax_synthase_dom"/>
</dbReference>
<dbReference type="eggNOG" id="ENOG502ZT7B">
    <property type="taxonomic scope" value="Bacteria"/>
</dbReference>
<reference evidence="9 10" key="1">
    <citation type="journal article" date="2014" name="PLoS ONE">
        <title>The first complete genome sequence of the class fimbriimonadia in the phylum armatimonadetes.</title>
        <authorList>
            <person name="Hu Z.Y."/>
            <person name="Wang Y.Z."/>
            <person name="Im W.T."/>
            <person name="Wang S.Y."/>
            <person name="Zhao G.P."/>
            <person name="Zheng H.J."/>
            <person name="Quan Z.X."/>
        </authorList>
    </citation>
    <scope>NUCLEOTIDE SEQUENCE [LARGE SCALE GENOMIC DNA]</scope>
    <source>
        <strain evidence="9">Gsoil 348</strain>
    </source>
</reference>
<dbReference type="STRING" id="661478.OP10G_3568"/>
<feature type="transmembrane region" description="Helical" evidence="7">
    <location>
        <begin position="57"/>
        <end position="76"/>
    </location>
</feature>
<evidence type="ECO:0000256" key="2">
    <source>
        <dbReference type="ARBA" id="ARBA00005179"/>
    </source>
</evidence>
<evidence type="ECO:0000313" key="9">
    <source>
        <dbReference type="EMBL" id="AIE86936.1"/>
    </source>
</evidence>
<keyword evidence="4 7" id="KW-0812">Transmembrane</keyword>